<dbReference type="AlphaFoldDB" id="A0A9D1TPK1"/>
<organism evidence="3 4">
    <name type="scientific">Candidatus Desulfovibrio intestinipullorum</name>
    <dbReference type="NCBI Taxonomy" id="2838536"/>
    <lineage>
        <taxon>Bacteria</taxon>
        <taxon>Pseudomonadati</taxon>
        <taxon>Thermodesulfobacteriota</taxon>
        <taxon>Desulfovibrionia</taxon>
        <taxon>Desulfovibrionales</taxon>
        <taxon>Desulfovibrionaceae</taxon>
        <taxon>Desulfovibrio</taxon>
    </lineage>
</organism>
<feature type="domain" description="AAA" evidence="1">
    <location>
        <begin position="27"/>
        <end position="156"/>
    </location>
</feature>
<evidence type="ECO:0000313" key="3">
    <source>
        <dbReference type="EMBL" id="HIW00142.1"/>
    </source>
</evidence>
<evidence type="ECO:0000259" key="2">
    <source>
        <dbReference type="Pfam" id="PF13635"/>
    </source>
</evidence>
<evidence type="ECO:0000313" key="4">
    <source>
        <dbReference type="Proteomes" id="UP000886752"/>
    </source>
</evidence>
<evidence type="ECO:0000259" key="1">
    <source>
        <dbReference type="Pfam" id="PF13173"/>
    </source>
</evidence>
<dbReference type="EMBL" id="DXHV01000034">
    <property type="protein sequence ID" value="HIW00142.1"/>
    <property type="molecule type" value="Genomic_DNA"/>
</dbReference>
<dbReference type="Proteomes" id="UP000886752">
    <property type="component" value="Unassembled WGS sequence"/>
</dbReference>
<reference evidence="3" key="1">
    <citation type="journal article" date="2021" name="PeerJ">
        <title>Extensive microbial diversity within the chicken gut microbiome revealed by metagenomics and culture.</title>
        <authorList>
            <person name="Gilroy R."/>
            <person name="Ravi A."/>
            <person name="Getino M."/>
            <person name="Pursley I."/>
            <person name="Horton D.L."/>
            <person name="Alikhan N.F."/>
            <person name="Baker D."/>
            <person name="Gharbi K."/>
            <person name="Hall N."/>
            <person name="Watson M."/>
            <person name="Adriaenssens E.M."/>
            <person name="Foster-Nyarko E."/>
            <person name="Jarju S."/>
            <person name="Secka A."/>
            <person name="Antonio M."/>
            <person name="Oren A."/>
            <person name="Chaudhuri R.R."/>
            <person name="La Ragione R."/>
            <person name="Hildebrand F."/>
            <person name="Pallen M.J."/>
        </authorList>
    </citation>
    <scope>NUCLEOTIDE SEQUENCE</scope>
    <source>
        <strain evidence="3">ChiHecec2B26-446</strain>
    </source>
</reference>
<reference evidence="3" key="2">
    <citation type="submission" date="2021-04" db="EMBL/GenBank/DDBJ databases">
        <authorList>
            <person name="Gilroy R."/>
        </authorList>
    </citation>
    <scope>NUCLEOTIDE SEQUENCE</scope>
    <source>
        <strain evidence="3">ChiHecec2B26-446</strain>
    </source>
</reference>
<dbReference type="SUPFAM" id="SSF52540">
    <property type="entry name" value="P-loop containing nucleoside triphosphate hydrolases"/>
    <property type="match status" value="1"/>
</dbReference>
<dbReference type="Pfam" id="PF13635">
    <property type="entry name" value="DUF4143"/>
    <property type="match status" value="1"/>
</dbReference>
<sequence length="443" mass="49186">MQNIPHQLLPRDMYLDRLKACQDNGLVKVVTGIHGCGKSSLLALMREHLLASGIAREQILSIDFKSAHTRSLTPTDCCNLVQGHVLPGRRLYLFLDEPQQYMRGWEEAVRSIGTNPDCDIFIAASETGQLSSGSCDCLAGRSVEIRMLPLSFREFLRFHGFTVGESRPSRPGTDRHSVFSRDGEALTLEEAFCLYLRYGGMPGLVGTGLEPDRAWIQLDEICCAVMVHALSGYGRCPGEGLIRDPELLEHIMLCLAGTVGTPMSLRSICRTLAAESTVKARGRGRRGTPATQTVAAHARALLHGCLFHEVRRLDLKSGTELRTLGTYYMVDMGLRNFLLGYRDTDTGHLLENVVFLELLRRGYAVKTGKIGKRTIDFIATRDRETICCQVTLDMDDPQTREQALAPLRAVRDNCEKLVLSLRTLSTAPVDGIRIVPLLDFLLQ</sequence>
<name>A0A9D1TPK1_9BACT</name>
<dbReference type="GO" id="GO:0005524">
    <property type="term" value="F:ATP binding"/>
    <property type="evidence" value="ECO:0007669"/>
    <property type="project" value="UniProtKB-KW"/>
</dbReference>
<dbReference type="InterPro" id="IPR027417">
    <property type="entry name" value="P-loop_NTPase"/>
</dbReference>
<dbReference type="PANTHER" id="PTHR33295:SF20">
    <property type="entry name" value="ATPASE"/>
    <property type="match status" value="1"/>
</dbReference>
<dbReference type="InterPro" id="IPR041682">
    <property type="entry name" value="AAA_14"/>
</dbReference>
<protein>
    <submittedName>
        <fullName evidence="3">ATP-binding protein</fullName>
    </submittedName>
</protein>
<dbReference type="Pfam" id="PF13173">
    <property type="entry name" value="AAA_14"/>
    <property type="match status" value="1"/>
</dbReference>
<dbReference type="InterPro" id="IPR025420">
    <property type="entry name" value="DUF4143"/>
</dbReference>
<keyword evidence="3" id="KW-0067">ATP-binding</keyword>
<accession>A0A9D1TPK1</accession>
<keyword evidence="3" id="KW-0547">Nucleotide-binding</keyword>
<proteinExistence type="predicted"/>
<dbReference type="PANTHER" id="PTHR33295">
    <property type="entry name" value="ATPASE"/>
    <property type="match status" value="1"/>
</dbReference>
<gene>
    <name evidence="3" type="ORF">H9894_03010</name>
</gene>
<comment type="caution">
    <text evidence="3">The sequence shown here is derived from an EMBL/GenBank/DDBJ whole genome shotgun (WGS) entry which is preliminary data.</text>
</comment>
<feature type="domain" description="DUF4143" evidence="2">
    <location>
        <begin position="242"/>
        <end position="386"/>
    </location>
</feature>